<evidence type="ECO:0000313" key="1">
    <source>
        <dbReference type="EMBL" id="TWT35881.1"/>
    </source>
</evidence>
<dbReference type="AlphaFoldDB" id="A0A5C5VC88"/>
<protein>
    <submittedName>
        <fullName evidence="1">Uncharacterized protein</fullName>
    </submittedName>
</protein>
<name>A0A5C5VC88_9BACT</name>
<accession>A0A5C5VC88</accession>
<gene>
    <name evidence="1" type="ORF">KOR34_07770</name>
</gene>
<dbReference type="Proteomes" id="UP000316714">
    <property type="component" value="Unassembled WGS sequence"/>
</dbReference>
<reference evidence="1 2" key="1">
    <citation type="submission" date="2019-02" db="EMBL/GenBank/DDBJ databases">
        <title>Deep-cultivation of Planctomycetes and their phenomic and genomic characterization uncovers novel biology.</title>
        <authorList>
            <person name="Wiegand S."/>
            <person name="Jogler M."/>
            <person name="Boedeker C."/>
            <person name="Pinto D."/>
            <person name="Vollmers J."/>
            <person name="Rivas-Marin E."/>
            <person name="Kohn T."/>
            <person name="Peeters S.H."/>
            <person name="Heuer A."/>
            <person name="Rast P."/>
            <person name="Oberbeckmann S."/>
            <person name="Bunk B."/>
            <person name="Jeske O."/>
            <person name="Meyerdierks A."/>
            <person name="Storesund J.E."/>
            <person name="Kallscheuer N."/>
            <person name="Luecker S."/>
            <person name="Lage O.M."/>
            <person name="Pohl T."/>
            <person name="Merkel B.J."/>
            <person name="Hornburger P."/>
            <person name="Mueller R.-W."/>
            <person name="Bruemmer F."/>
            <person name="Labrenz M."/>
            <person name="Spormann A.M."/>
            <person name="Op Den Camp H."/>
            <person name="Overmann J."/>
            <person name="Amann R."/>
            <person name="Jetten M.S.M."/>
            <person name="Mascher T."/>
            <person name="Medema M.H."/>
            <person name="Devos D.P."/>
            <person name="Kaster A.-K."/>
            <person name="Ovreas L."/>
            <person name="Rohde M."/>
            <person name="Galperin M.Y."/>
            <person name="Jogler C."/>
        </authorList>
    </citation>
    <scope>NUCLEOTIDE SEQUENCE [LARGE SCALE GENOMIC DNA]</scope>
    <source>
        <strain evidence="1 2">KOR34</strain>
    </source>
</reference>
<dbReference type="Gene3D" id="1.10.238.160">
    <property type="match status" value="1"/>
</dbReference>
<proteinExistence type="predicted"/>
<evidence type="ECO:0000313" key="2">
    <source>
        <dbReference type="Proteomes" id="UP000316714"/>
    </source>
</evidence>
<keyword evidence="2" id="KW-1185">Reference proteome</keyword>
<dbReference type="EMBL" id="SIHJ01000001">
    <property type="protein sequence ID" value="TWT35881.1"/>
    <property type="molecule type" value="Genomic_DNA"/>
</dbReference>
<sequence>MSDNSEELEERALIADSDLAVAMGHLSRFISIMANGGGATGGTTWPAAMGIRHCCEYLDIGRTKFGEIVKAGELPKPFQLGGRPHWLREDLDRYVRKLARRRD</sequence>
<organism evidence="1 2">
    <name type="scientific">Posidoniimonas corsicana</name>
    <dbReference type="NCBI Taxonomy" id="1938618"/>
    <lineage>
        <taxon>Bacteria</taxon>
        <taxon>Pseudomonadati</taxon>
        <taxon>Planctomycetota</taxon>
        <taxon>Planctomycetia</taxon>
        <taxon>Pirellulales</taxon>
        <taxon>Lacipirellulaceae</taxon>
        <taxon>Posidoniimonas</taxon>
    </lineage>
</organism>
<comment type="caution">
    <text evidence="1">The sequence shown here is derived from an EMBL/GenBank/DDBJ whole genome shotgun (WGS) entry which is preliminary data.</text>
</comment>